<dbReference type="PANTHER" id="PTHR35807:SF2">
    <property type="entry name" value="TRANSCRIPTIONAL ACTIVATOR DOMAIN"/>
    <property type="match status" value="1"/>
</dbReference>
<dbReference type="PANTHER" id="PTHR35807">
    <property type="entry name" value="TRANSCRIPTIONAL REGULATOR REDD-RELATED"/>
    <property type="match status" value="1"/>
</dbReference>
<evidence type="ECO:0000313" key="3">
    <source>
        <dbReference type="Proteomes" id="UP000464754"/>
    </source>
</evidence>
<gene>
    <name evidence="2" type="ORF">Aargi30884_13320</name>
</gene>
<dbReference type="InterPro" id="IPR011990">
    <property type="entry name" value="TPR-like_helical_dom_sf"/>
</dbReference>
<protein>
    <recommendedName>
        <fullName evidence="1">Bacterial transcriptional activator domain-containing protein</fullName>
    </recommendedName>
</protein>
<dbReference type="Pfam" id="PF03704">
    <property type="entry name" value="BTAD"/>
    <property type="match status" value="1"/>
</dbReference>
<name>A0A6N4TI54_9FIRM</name>
<accession>A0A6N4TI54</accession>
<evidence type="ECO:0000259" key="1">
    <source>
        <dbReference type="SMART" id="SM01043"/>
    </source>
</evidence>
<dbReference type="KEGG" id="aarg:Aargi30884_13320"/>
<dbReference type="RefSeq" id="WP_163051791.1">
    <property type="nucleotide sequence ID" value="NZ_AP019695.1"/>
</dbReference>
<dbReference type="SUPFAM" id="SSF46894">
    <property type="entry name" value="C-terminal effector domain of the bipartite response regulators"/>
    <property type="match status" value="1"/>
</dbReference>
<dbReference type="SUPFAM" id="SSF48452">
    <property type="entry name" value="TPR-like"/>
    <property type="match status" value="1"/>
</dbReference>
<dbReference type="Gene3D" id="1.10.10.10">
    <property type="entry name" value="Winged helix-like DNA-binding domain superfamily/Winged helix DNA-binding domain"/>
    <property type="match status" value="1"/>
</dbReference>
<dbReference type="GO" id="GO:0003677">
    <property type="term" value="F:DNA binding"/>
    <property type="evidence" value="ECO:0007669"/>
    <property type="project" value="InterPro"/>
</dbReference>
<feature type="domain" description="Bacterial transcriptional activator" evidence="1">
    <location>
        <begin position="110"/>
        <end position="250"/>
    </location>
</feature>
<dbReference type="InterPro" id="IPR051677">
    <property type="entry name" value="AfsR-DnrI-RedD_regulator"/>
</dbReference>
<dbReference type="AlphaFoldDB" id="A0A6N4TI54"/>
<proteinExistence type="predicted"/>
<dbReference type="GO" id="GO:0006355">
    <property type="term" value="P:regulation of DNA-templated transcription"/>
    <property type="evidence" value="ECO:0007669"/>
    <property type="project" value="InterPro"/>
</dbReference>
<dbReference type="Proteomes" id="UP000464754">
    <property type="component" value="Chromosome"/>
</dbReference>
<dbReference type="EMBL" id="AP019695">
    <property type="protein sequence ID" value="BBK22429.1"/>
    <property type="molecule type" value="Genomic_DNA"/>
</dbReference>
<sequence length="274" mass="32277">METADNKVFITMFHKFSFKYRNKVIDSETMKSEKLVKLFTYLLMNHQRSLPSSELADMLWYFEDIDNPIGALKNLVYRLRALLKKEFGMSDFITTGKGAYSINPAYTISMDVSDFDICNNDLTNAQGNEAELYQRLIQLYRGKFLSEIKGDHNILSKSAYYHSIYIGRVIEYANLLEENKEYAEMERLARNAIEIDDLEEDLYEILIRALYFQKQYKKAYEVYRSTTELLYEALGIKPSKSLQDLHNLIKKEIHEENVDILEVQQELIEEEEEK</sequence>
<dbReference type="SMART" id="SM01043">
    <property type="entry name" value="BTAD"/>
    <property type="match status" value="1"/>
</dbReference>
<keyword evidence="3" id="KW-1185">Reference proteome</keyword>
<dbReference type="InterPro" id="IPR036388">
    <property type="entry name" value="WH-like_DNA-bd_sf"/>
</dbReference>
<evidence type="ECO:0000313" key="2">
    <source>
        <dbReference type="EMBL" id="BBK22429.1"/>
    </source>
</evidence>
<organism evidence="2 3">
    <name type="scientific">Amedibacterium intestinale</name>
    <dbReference type="NCBI Taxonomy" id="2583452"/>
    <lineage>
        <taxon>Bacteria</taxon>
        <taxon>Bacillati</taxon>
        <taxon>Bacillota</taxon>
        <taxon>Erysipelotrichia</taxon>
        <taxon>Erysipelotrichales</taxon>
        <taxon>Erysipelotrichaceae</taxon>
        <taxon>Amedibacterium</taxon>
    </lineage>
</organism>
<dbReference type="Gene3D" id="1.25.40.10">
    <property type="entry name" value="Tetratricopeptide repeat domain"/>
    <property type="match status" value="1"/>
</dbReference>
<dbReference type="InterPro" id="IPR005158">
    <property type="entry name" value="BTAD"/>
</dbReference>
<dbReference type="InterPro" id="IPR016032">
    <property type="entry name" value="Sig_transdc_resp-reg_C-effctor"/>
</dbReference>
<reference evidence="3" key="1">
    <citation type="submission" date="2019-05" db="EMBL/GenBank/DDBJ databases">
        <title>Complete genome sequencing of Absiella argi strain JCM 30884.</title>
        <authorList>
            <person name="Sakamoto M."/>
            <person name="Murakami T."/>
            <person name="Mori H."/>
        </authorList>
    </citation>
    <scope>NUCLEOTIDE SEQUENCE [LARGE SCALE GENOMIC DNA]</scope>
    <source>
        <strain evidence="3">JCM 30884</strain>
    </source>
</reference>